<dbReference type="Gene3D" id="3.40.1490.10">
    <property type="entry name" value="Bit1"/>
    <property type="match status" value="1"/>
</dbReference>
<proteinExistence type="predicted"/>
<dbReference type="EMBL" id="CP010429">
    <property type="protein sequence ID" value="AKD53687.1"/>
    <property type="molecule type" value="Genomic_DNA"/>
</dbReference>
<dbReference type="KEGG" id="srd:SD10_01000"/>
<protein>
    <recommendedName>
        <fullName evidence="3">DUF2000 domain-containing protein</fullName>
    </recommendedName>
</protein>
<reference evidence="1 2" key="1">
    <citation type="journal article" date="2014" name="Curr. Microbiol.">
        <title>Spirosoma radiotolerans sp. nov., a gamma-radiation-resistant bacterium isolated from gamma ray-irradiated soil.</title>
        <authorList>
            <person name="Lee J.J."/>
            <person name="Srinivasan S."/>
            <person name="Lim S."/>
            <person name="Joe M."/>
            <person name="Im S."/>
            <person name="Bae S.I."/>
            <person name="Park K.R."/>
            <person name="Han J.H."/>
            <person name="Park S.H."/>
            <person name="Joo B.M."/>
            <person name="Park S.J."/>
            <person name="Kim M.K."/>
        </authorList>
    </citation>
    <scope>NUCLEOTIDE SEQUENCE [LARGE SCALE GENOMIC DNA]</scope>
    <source>
        <strain evidence="1 2">DG5A</strain>
    </source>
</reference>
<dbReference type="HOGENOM" id="CLU_1843035_0_0_10"/>
<dbReference type="InterPro" id="IPR018988">
    <property type="entry name" value="DUF2000"/>
</dbReference>
<dbReference type="OrthoDB" id="1684239at2"/>
<gene>
    <name evidence="1" type="ORF">SD10_01000</name>
</gene>
<organism evidence="1 2">
    <name type="scientific">Spirosoma radiotolerans</name>
    <dbReference type="NCBI Taxonomy" id="1379870"/>
    <lineage>
        <taxon>Bacteria</taxon>
        <taxon>Pseudomonadati</taxon>
        <taxon>Bacteroidota</taxon>
        <taxon>Cytophagia</taxon>
        <taxon>Cytophagales</taxon>
        <taxon>Cytophagaceae</taxon>
        <taxon>Spirosoma</taxon>
    </lineage>
</organism>
<dbReference type="AlphaFoldDB" id="A0A0E3V4X1"/>
<evidence type="ECO:0000313" key="1">
    <source>
        <dbReference type="EMBL" id="AKD53687.1"/>
    </source>
</evidence>
<dbReference type="Proteomes" id="UP000033054">
    <property type="component" value="Chromosome"/>
</dbReference>
<keyword evidence="2" id="KW-1185">Reference proteome</keyword>
<dbReference type="SUPFAM" id="SSF102462">
    <property type="entry name" value="Peptidyl-tRNA hydrolase II"/>
    <property type="match status" value="1"/>
</dbReference>
<sequence>MYDQKVAIIIKDDLLAWQKLNVVSFLASSIAIQFPETHGEAFITSDQVEFLPFMKHPILVYKADTSEKLQRAFQRARDRELAIGIYTNPLFGTKSGQENVQEIARHRVNELDLAGIIIYGENKKVDKALDGLKFHD</sequence>
<evidence type="ECO:0008006" key="3">
    <source>
        <dbReference type="Google" id="ProtNLM"/>
    </source>
</evidence>
<evidence type="ECO:0000313" key="2">
    <source>
        <dbReference type="Proteomes" id="UP000033054"/>
    </source>
</evidence>
<accession>A0A0E3V4X1</accession>
<dbReference type="InterPro" id="IPR023476">
    <property type="entry name" value="Pep_tRNA_hydro_II_dom_sf"/>
</dbReference>
<name>A0A0E3V4X1_9BACT</name>
<dbReference type="STRING" id="1379870.SD10_01000"/>
<dbReference type="RefSeq" id="WP_046375273.1">
    <property type="nucleotide sequence ID" value="NZ_CP010429.1"/>
</dbReference>
<dbReference type="PATRIC" id="fig|1379870.5.peg.219"/>
<dbReference type="Pfam" id="PF09391">
    <property type="entry name" value="DUF2000"/>
    <property type="match status" value="1"/>
</dbReference>